<evidence type="ECO:0008006" key="3">
    <source>
        <dbReference type="Google" id="ProtNLM"/>
    </source>
</evidence>
<organism evidence="1 2">
    <name type="scientific">Lentithecium fluviatile CBS 122367</name>
    <dbReference type="NCBI Taxonomy" id="1168545"/>
    <lineage>
        <taxon>Eukaryota</taxon>
        <taxon>Fungi</taxon>
        <taxon>Dikarya</taxon>
        <taxon>Ascomycota</taxon>
        <taxon>Pezizomycotina</taxon>
        <taxon>Dothideomycetes</taxon>
        <taxon>Pleosporomycetidae</taxon>
        <taxon>Pleosporales</taxon>
        <taxon>Massarineae</taxon>
        <taxon>Lentitheciaceae</taxon>
        <taxon>Lentithecium</taxon>
    </lineage>
</organism>
<feature type="non-terminal residue" evidence="1">
    <location>
        <position position="283"/>
    </location>
</feature>
<evidence type="ECO:0000313" key="1">
    <source>
        <dbReference type="EMBL" id="KAF2680714.1"/>
    </source>
</evidence>
<dbReference type="Proteomes" id="UP000799291">
    <property type="component" value="Unassembled WGS sequence"/>
</dbReference>
<dbReference type="EMBL" id="MU005595">
    <property type="protein sequence ID" value="KAF2680714.1"/>
    <property type="molecule type" value="Genomic_DNA"/>
</dbReference>
<dbReference type="AlphaFoldDB" id="A0A6G1IR39"/>
<reference evidence="1" key="1">
    <citation type="journal article" date="2020" name="Stud. Mycol.">
        <title>101 Dothideomycetes genomes: a test case for predicting lifestyles and emergence of pathogens.</title>
        <authorList>
            <person name="Haridas S."/>
            <person name="Albert R."/>
            <person name="Binder M."/>
            <person name="Bloem J."/>
            <person name="Labutti K."/>
            <person name="Salamov A."/>
            <person name="Andreopoulos B."/>
            <person name="Baker S."/>
            <person name="Barry K."/>
            <person name="Bills G."/>
            <person name="Bluhm B."/>
            <person name="Cannon C."/>
            <person name="Castanera R."/>
            <person name="Culley D."/>
            <person name="Daum C."/>
            <person name="Ezra D."/>
            <person name="Gonzalez J."/>
            <person name="Henrissat B."/>
            <person name="Kuo A."/>
            <person name="Liang C."/>
            <person name="Lipzen A."/>
            <person name="Lutzoni F."/>
            <person name="Magnuson J."/>
            <person name="Mondo S."/>
            <person name="Nolan M."/>
            <person name="Ohm R."/>
            <person name="Pangilinan J."/>
            <person name="Park H.-J."/>
            <person name="Ramirez L."/>
            <person name="Alfaro M."/>
            <person name="Sun H."/>
            <person name="Tritt A."/>
            <person name="Yoshinaga Y."/>
            <person name="Zwiers L.-H."/>
            <person name="Turgeon B."/>
            <person name="Goodwin S."/>
            <person name="Spatafora J."/>
            <person name="Crous P."/>
            <person name="Grigoriev I."/>
        </authorList>
    </citation>
    <scope>NUCLEOTIDE SEQUENCE</scope>
    <source>
        <strain evidence="1">CBS 122367</strain>
    </source>
</reference>
<name>A0A6G1IR39_9PLEO</name>
<gene>
    <name evidence="1" type="ORF">K458DRAFT_279906</name>
</gene>
<feature type="non-terminal residue" evidence="1">
    <location>
        <position position="1"/>
    </location>
</feature>
<keyword evidence="2" id="KW-1185">Reference proteome</keyword>
<proteinExistence type="predicted"/>
<evidence type="ECO:0000313" key="2">
    <source>
        <dbReference type="Proteomes" id="UP000799291"/>
    </source>
</evidence>
<dbReference type="OrthoDB" id="6365676at2759"/>
<protein>
    <recommendedName>
        <fullName evidence="3">F-box domain-containing protein</fullName>
    </recommendedName>
</protein>
<accession>A0A6G1IR39</accession>
<sequence length="283" mass="32966">PNVLLAPSHPITQLLLSFTLVCKETRRLAQRYLLQHCVYLANGLHLSSYLLTIPTRPELRNITALFLAPFGDTIDSLPTATWVRELFGFTCSTLRRLIIDMPLRTCHAEDDHLGVRAVLREGFSRLENLEEFVSVQDELYLVLWDENEAPFWTRWKRLKRLAIYNPDVEDEFFEHVGKLPELETLVLTRADSLQTTNLKREYFRHCQKPLKVLLFNVDGYQIRFSRMLRAGWDTVDPGRKMTISTYTVPLLFENDCLVETCQDYVRIGAENGTLWGWEGEMIQ</sequence>